<evidence type="ECO:0000256" key="1">
    <source>
        <dbReference type="SAM" id="MobiDB-lite"/>
    </source>
</evidence>
<dbReference type="EMBL" id="SPQZ01000005">
    <property type="protein sequence ID" value="TFV96352.1"/>
    <property type="molecule type" value="Genomic_DNA"/>
</dbReference>
<keyword evidence="2" id="KW-0732">Signal</keyword>
<dbReference type="AlphaFoldDB" id="A0A4Y9QXA9"/>
<keyword evidence="4" id="KW-1185">Reference proteome</keyword>
<dbReference type="PROSITE" id="PS51318">
    <property type="entry name" value="TAT"/>
    <property type="match status" value="1"/>
</dbReference>
<gene>
    <name evidence="3" type="ORF">E4M00_13565</name>
</gene>
<dbReference type="Proteomes" id="UP000298127">
    <property type="component" value="Unassembled WGS sequence"/>
</dbReference>
<evidence type="ECO:0000313" key="3">
    <source>
        <dbReference type="EMBL" id="TFV96352.1"/>
    </source>
</evidence>
<evidence type="ECO:0000256" key="2">
    <source>
        <dbReference type="SAM" id="SignalP"/>
    </source>
</evidence>
<feature type="region of interest" description="Disordered" evidence="1">
    <location>
        <begin position="26"/>
        <end position="54"/>
    </location>
</feature>
<dbReference type="PROSITE" id="PS51257">
    <property type="entry name" value="PROKAR_LIPOPROTEIN"/>
    <property type="match status" value="1"/>
</dbReference>
<feature type="compositionally biased region" description="Pro residues" evidence="1">
    <location>
        <begin position="40"/>
        <end position="51"/>
    </location>
</feature>
<feature type="signal peptide" evidence="2">
    <location>
        <begin position="1"/>
        <end position="20"/>
    </location>
</feature>
<reference evidence="3 4" key="1">
    <citation type="journal article" date="2018" name="J. Microbiol.">
        <title>Leifsonia flava sp. nov., a novel actinobacterium isolated from the rhizosphere of Aquilegia viridiflora.</title>
        <authorList>
            <person name="Cai Y."/>
            <person name="Tao W.Z."/>
            <person name="Ma Y.J."/>
            <person name="Cheng J."/>
            <person name="Zhang M.Y."/>
            <person name="Zhang Y.X."/>
        </authorList>
    </citation>
    <scope>NUCLEOTIDE SEQUENCE [LARGE SCALE GENOMIC DNA]</scope>
    <source>
        <strain evidence="3 4">SYP-B2174</strain>
    </source>
</reference>
<dbReference type="RefSeq" id="WP_135121053.1">
    <property type="nucleotide sequence ID" value="NZ_SPQZ01000005.1"/>
</dbReference>
<dbReference type="InterPro" id="IPR006311">
    <property type="entry name" value="TAT_signal"/>
</dbReference>
<name>A0A4Y9QXA9_9MICO</name>
<organism evidence="3 4">
    <name type="scientific">Orlajensenia leifsoniae</name>
    <dbReference type="NCBI Taxonomy" id="2561933"/>
    <lineage>
        <taxon>Bacteria</taxon>
        <taxon>Bacillati</taxon>
        <taxon>Actinomycetota</taxon>
        <taxon>Actinomycetes</taxon>
        <taxon>Micrococcales</taxon>
        <taxon>Microbacteriaceae</taxon>
        <taxon>Orlajensenia</taxon>
    </lineage>
</organism>
<sequence length="240" mass="24646">MPARRTLLIGSILAATLALAGCAGEPGAPTGASTSTAATTPPPTTIPPTPEPTAVDPLETVVALVARPTVLELRSADAAVVAEIDYLEEPTEAIATLTSLFGSDPVDETYAATNHSPGGILHTWGAFTLDERHYDEAKRAENEATDGEFLPYVAVYFDAADNGEIALTTVQGYSAGDDWATVSAAADVTANPSLCTGPAAELADDPGSETQLAVELAHEEGGESVLFISAPVPFYTDGCV</sequence>
<feature type="compositionally biased region" description="Low complexity" evidence="1">
    <location>
        <begin position="26"/>
        <end position="39"/>
    </location>
</feature>
<protein>
    <submittedName>
        <fullName evidence="3">Uncharacterized protein</fullName>
    </submittedName>
</protein>
<accession>A0A4Y9QXA9</accession>
<comment type="caution">
    <text evidence="3">The sequence shown here is derived from an EMBL/GenBank/DDBJ whole genome shotgun (WGS) entry which is preliminary data.</text>
</comment>
<feature type="chain" id="PRO_5038348675" evidence="2">
    <location>
        <begin position="21"/>
        <end position="240"/>
    </location>
</feature>
<proteinExistence type="predicted"/>
<evidence type="ECO:0000313" key="4">
    <source>
        <dbReference type="Proteomes" id="UP000298127"/>
    </source>
</evidence>